<feature type="domain" description="CdaR GGDEF-like" evidence="3">
    <location>
        <begin position="178"/>
        <end position="286"/>
    </location>
</feature>
<feature type="domain" description="PucR C-terminal helix-turn-helix" evidence="2">
    <location>
        <begin position="337"/>
        <end position="395"/>
    </location>
</feature>
<evidence type="ECO:0000259" key="2">
    <source>
        <dbReference type="Pfam" id="PF13556"/>
    </source>
</evidence>
<gene>
    <name evidence="4" type="ORF">F9L07_24330</name>
</gene>
<dbReference type="PANTHER" id="PTHR33744:SF1">
    <property type="entry name" value="DNA-BINDING TRANSCRIPTIONAL ACTIVATOR ADER"/>
    <property type="match status" value="1"/>
</dbReference>
<reference evidence="4 5" key="1">
    <citation type="submission" date="2019-09" db="EMBL/GenBank/DDBJ databases">
        <title>Pimelobacter sp. isolated from Paulinella.</title>
        <authorList>
            <person name="Jeong S.E."/>
        </authorList>
    </citation>
    <scope>NUCLEOTIDE SEQUENCE [LARGE SCALE GENOMIC DNA]</scope>
    <source>
        <strain evidence="4 5">Pch-N</strain>
    </source>
</reference>
<dbReference type="Proteomes" id="UP000449906">
    <property type="component" value="Unassembled WGS sequence"/>
</dbReference>
<dbReference type="EMBL" id="WBVM01000004">
    <property type="protein sequence ID" value="KAB2807819.1"/>
    <property type="molecule type" value="Genomic_DNA"/>
</dbReference>
<dbReference type="RefSeq" id="WP_151582300.1">
    <property type="nucleotide sequence ID" value="NZ_WBVM01000004.1"/>
</dbReference>
<proteinExistence type="inferred from homology"/>
<dbReference type="InterPro" id="IPR051448">
    <property type="entry name" value="CdaR-like_regulators"/>
</dbReference>
<evidence type="ECO:0000313" key="5">
    <source>
        <dbReference type="Proteomes" id="UP000449906"/>
    </source>
</evidence>
<dbReference type="Gene3D" id="1.10.10.2840">
    <property type="entry name" value="PucR C-terminal helix-turn-helix domain"/>
    <property type="match status" value="1"/>
</dbReference>
<organism evidence="4 5">
    <name type="scientific">Nocardioides simplex</name>
    <name type="common">Arthrobacter simplex</name>
    <dbReference type="NCBI Taxonomy" id="2045"/>
    <lineage>
        <taxon>Bacteria</taxon>
        <taxon>Bacillati</taxon>
        <taxon>Actinomycetota</taxon>
        <taxon>Actinomycetes</taxon>
        <taxon>Propionibacteriales</taxon>
        <taxon>Nocardioidaceae</taxon>
        <taxon>Pimelobacter</taxon>
    </lineage>
</organism>
<dbReference type="InterPro" id="IPR041522">
    <property type="entry name" value="CdaR_GGDEF"/>
</dbReference>
<name>A0A7J5DS57_NOCSI</name>
<sequence length="409" mass="45045">MESELQRLVDALGRRLDRSVAIDDRNMRLLAYNSHTAGVDEVRVESIMRRTVSREVVRYIQSIALVRPNDMFTLPARADLGLTVDRVGLPIRHRGALLGYLWLLASDGPITPEQVEVANRTADTAAEILHRDHLVGELTRGRERELVRDLISGEPGLRHDAAERLVEEDLLGVGIVAAVAVTLQTDDDEPLREKDRAALATALERVRHTLPPRTAIHLARPDHGILIVTRSEARTDLTAVAAALHREVCVESGRPEAECRVGIGESRGRLAEARDSFLEAMRAAEVAGVVRVLGSVAPYAQLGVYGLLAELPPERLRRSLHPGLSRLLEQDTCDDTLTTTLATFLDSAGSIKRTAEQLCVHRASVYSRLERIERIANVDLSDGADRLALHIGLKVAELIGLRESEARSR</sequence>
<dbReference type="InterPro" id="IPR042070">
    <property type="entry name" value="PucR_C-HTH_sf"/>
</dbReference>
<dbReference type="Pfam" id="PF17853">
    <property type="entry name" value="GGDEF_2"/>
    <property type="match status" value="1"/>
</dbReference>
<dbReference type="PANTHER" id="PTHR33744">
    <property type="entry name" value="CARBOHYDRATE DIACID REGULATOR"/>
    <property type="match status" value="1"/>
</dbReference>
<dbReference type="InterPro" id="IPR025736">
    <property type="entry name" value="PucR_C-HTH_dom"/>
</dbReference>
<dbReference type="AlphaFoldDB" id="A0A7J5DS57"/>
<evidence type="ECO:0000259" key="3">
    <source>
        <dbReference type="Pfam" id="PF17853"/>
    </source>
</evidence>
<protein>
    <submittedName>
        <fullName evidence="4">PucR family transcriptional regulator</fullName>
    </submittedName>
</protein>
<accession>A0A7J5DS57</accession>
<dbReference type="Pfam" id="PF13556">
    <property type="entry name" value="HTH_30"/>
    <property type="match status" value="1"/>
</dbReference>
<comment type="caution">
    <text evidence="4">The sequence shown here is derived from an EMBL/GenBank/DDBJ whole genome shotgun (WGS) entry which is preliminary data.</text>
</comment>
<comment type="similarity">
    <text evidence="1">Belongs to the CdaR family.</text>
</comment>
<evidence type="ECO:0000256" key="1">
    <source>
        <dbReference type="ARBA" id="ARBA00006754"/>
    </source>
</evidence>
<evidence type="ECO:0000313" key="4">
    <source>
        <dbReference type="EMBL" id="KAB2807819.1"/>
    </source>
</evidence>